<proteinExistence type="predicted"/>
<dbReference type="InterPro" id="IPR002575">
    <property type="entry name" value="Aminoglycoside_PTrfase"/>
</dbReference>
<dbReference type="EMBL" id="JAQQWK010000004">
    <property type="protein sequence ID" value="KAK8043353.1"/>
    <property type="molecule type" value="Genomic_DNA"/>
</dbReference>
<reference evidence="2 3" key="1">
    <citation type="submission" date="2023-01" db="EMBL/GenBank/DDBJ databases">
        <title>Analysis of 21 Apiospora genomes using comparative genomics revels a genus with tremendous synthesis potential of carbohydrate active enzymes and secondary metabolites.</title>
        <authorList>
            <person name="Sorensen T."/>
        </authorList>
    </citation>
    <scope>NUCLEOTIDE SEQUENCE [LARGE SCALE GENOMIC DNA]</scope>
    <source>
        <strain evidence="2 3">CBS 33761</strain>
    </source>
</reference>
<evidence type="ECO:0000313" key="2">
    <source>
        <dbReference type="EMBL" id="KAK8043353.1"/>
    </source>
</evidence>
<dbReference type="InterPro" id="IPR011009">
    <property type="entry name" value="Kinase-like_dom_sf"/>
</dbReference>
<evidence type="ECO:0000313" key="3">
    <source>
        <dbReference type="Proteomes" id="UP001444661"/>
    </source>
</evidence>
<dbReference type="Proteomes" id="UP001444661">
    <property type="component" value="Unassembled WGS sequence"/>
</dbReference>
<gene>
    <name evidence="2" type="ORF">PG993_005783</name>
</gene>
<comment type="caution">
    <text evidence="2">The sequence shown here is derived from an EMBL/GenBank/DDBJ whole genome shotgun (WGS) entry which is preliminary data.</text>
</comment>
<dbReference type="SUPFAM" id="SSF56112">
    <property type="entry name" value="Protein kinase-like (PK-like)"/>
    <property type="match status" value="1"/>
</dbReference>
<sequence length="357" mass="39610">MATENTTKILAVKEVSGYGYFIRAKVDGLIRYFDVNYNAASRFPLYWNILGFSDPLLQPGPYPADVKCIRLRRPDERDNLDSKAVTDYPIAEYLDYKLTGVGNPRVLPTFDYDGFIQLHKIPSPVSCTGSVRTDYPSYGRATSMVMKLAEFPDGWPVQIASITAPASTLRDLPPSFMLNMASAHMVAFNTVPAELGMGREIEMHQKIDAALGAGNGLVPAFYGLVTERGRGIVGFLSEYIEDSRSLNSVFREAADREGPDWVLDEAGREACRNALRRLHRAGFLHGDVHSGNFLRRSGGPVVLIDLEFARRLSPGVVLEGANVDPQVENEMRRLEDWLTKPASSFQTPPITQQPPEP</sequence>
<dbReference type="Gene3D" id="1.10.510.10">
    <property type="entry name" value="Transferase(Phosphotransferase) domain 1"/>
    <property type="match status" value="1"/>
</dbReference>
<dbReference type="Pfam" id="PF01636">
    <property type="entry name" value="APH"/>
    <property type="match status" value="1"/>
</dbReference>
<organism evidence="2 3">
    <name type="scientific">Apiospora rasikravindrae</name>
    <dbReference type="NCBI Taxonomy" id="990691"/>
    <lineage>
        <taxon>Eukaryota</taxon>
        <taxon>Fungi</taxon>
        <taxon>Dikarya</taxon>
        <taxon>Ascomycota</taxon>
        <taxon>Pezizomycotina</taxon>
        <taxon>Sordariomycetes</taxon>
        <taxon>Xylariomycetidae</taxon>
        <taxon>Amphisphaeriales</taxon>
        <taxon>Apiosporaceae</taxon>
        <taxon>Apiospora</taxon>
    </lineage>
</organism>
<name>A0ABR1TCD9_9PEZI</name>
<feature type="domain" description="Aminoglycoside phosphotransferase" evidence="1">
    <location>
        <begin position="234"/>
        <end position="310"/>
    </location>
</feature>
<accession>A0ABR1TCD9</accession>
<evidence type="ECO:0000259" key="1">
    <source>
        <dbReference type="Pfam" id="PF01636"/>
    </source>
</evidence>
<keyword evidence="3" id="KW-1185">Reference proteome</keyword>
<protein>
    <recommendedName>
        <fullName evidence="1">Aminoglycoside phosphotransferase domain-containing protein</fullName>
    </recommendedName>
</protein>